<dbReference type="SMART" id="SM00382">
    <property type="entry name" value="AAA"/>
    <property type="match status" value="3"/>
</dbReference>
<comment type="similarity">
    <text evidence="1">Belongs to the CbxX/CfxQ family.</text>
</comment>
<comment type="caution">
    <text evidence="6">The sequence shown here is derived from an EMBL/GenBank/DDBJ whole genome shotgun (WGS) entry which is preliminary data.</text>
</comment>
<proteinExistence type="inferred from homology"/>
<protein>
    <submittedName>
        <fullName evidence="6">AAA family ATPase</fullName>
    </submittedName>
</protein>
<dbReference type="Gene3D" id="3.40.50.300">
    <property type="entry name" value="P-loop containing nucleotide triphosphate hydrolases"/>
    <property type="match status" value="3"/>
</dbReference>
<keyword evidence="3" id="KW-0067">ATP-binding</keyword>
<feature type="region of interest" description="Disordered" evidence="4">
    <location>
        <begin position="1164"/>
        <end position="1185"/>
    </location>
</feature>
<evidence type="ECO:0000313" key="7">
    <source>
        <dbReference type="Proteomes" id="UP001569963"/>
    </source>
</evidence>
<dbReference type="PANTHER" id="PTHR43392">
    <property type="entry name" value="AAA-TYPE ATPASE FAMILY PROTEIN / ANKYRIN REPEAT FAMILY PROTEIN"/>
    <property type="match status" value="1"/>
</dbReference>
<gene>
    <name evidence="6" type="ORF">SM611_08245</name>
</gene>
<dbReference type="InterPro" id="IPR003959">
    <property type="entry name" value="ATPase_AAA_core"/>
</dbReference>
<sequence length="1189" mass="127800">MSAPRLPDHLEVLLTEEPVLDVYAHGPWRVPDGLYEEIRERAVAYNTDKRAVVLTRQLSDFYGDRTSAAGAEQWSLLTFLLGASAVRGGSRGDVDYELLSDFLATPESAVRDPAAWFTQGGRWRPPGLWLPEPAGDDPERRAVMFELARAGLDVFEGLEPIERRRKALMGLFDRRAADPALREADMTVPNRRLEDAWASALTEKELAVLPELAGPVGYLGWVCQGLDAAHERLAGAVADGDDPDAALARLLLAAEVSVVPAELAVVLGTTRYENVEERFRAAREGFSAEAWQQRVRAWLARGLVAGEADAARAWLDMAVRVTGAVQGLPEAAASPRCRVPVRPFQADLRRLFSARRILNTLEFGPGRTGGDDGGDRGAAERPERAEVPEPGLVGQPELSRALREAVAARLAGERAVRLLVTGPEGTGKGTAAEIAEELLAGRGAVREALWISDQVFASLGVSDAVLWLQARVRDCLEGRMLLVVDDLEKLAGHERCGAAAAEELRRLMARAPSLNVVALCRPGGDRRLFDANPALVRAFDVARTRDFGEDDFAELFALAVARRGARVAPEVAASAGGMLRRTPPLRNLRGARLAEHMAGEAVAAARARAADPVEVTAADLPQHLIAGRPAETDPLAELAACVGIEPAKREVDALIAEAKAARLRQEAGMRARTRPRHLVFTGNTGTGKGKVARILGRVYADLGVLSSGHLVEVERADLLGEYASESVLRVRRAVEQAHGGVLLVRDAHALVSAAADAARGREVLDVLLTSVQAHTEDLVVVLTGPPAEMNGLLKGHPDLAAFFPRTIAFADLTDDELVEVFAAKAAGSGFELAPGVLDKVRALVEAAPRERGLGNVRIMTNLLDRAVAMQGRRVLADGIVDETESLDVILLEDVPDTLTRGRDDVPGDPLAEVERLIGLADIKREVAALVAEVRAEQLRRDAKVSPAPPARHMVFMGNPGTAKTTIARLIAAVFARLGLLSSGHLVEVTRADLVAEFVGQTAPRVRGAVERALGGVLFVDEAYALSSAGGDRRDFGHEAIAELLRLMEEHRGDLVVIVAGYDAEMARFLDANPGLKSRFPKRLLFPDYTDDELVTIFEFMAAEAGFELAGGVLDALRDRVAAQPRGASFGNARLVRNLLEAAISRQAQRITAKHDEGREVGAAEVGLLRPEDLPDAPPRPDDGGYGLYI</sequence>
<feature type="domain" description="AAA+ ATPase" evidence="5">
    <location>
        <begin position="674"/>
        <end position="813"/>
    </location>
</feature>
<keyword evidence="2" id="KW-0547">Nucleotide-binding</keyword>
<feature type="domain" description="AAA+ ATPase" evidence="5">
    <location>
        <begin position="414"/>
        <end position="548"/>
    </location>
</feature>
<feature type="region of interest" description="Disordered" evidence="4">
    <location>
        <begin position="363"/>
        <end position="392"/>
    </location>
</feature>
<reference evidence="6 7" key="1">
    <citation type="submission" date="2023-11" db="EMBL/GenBank/DDBJ databases">
        <title>Actinomadura monticuli sp. nov., isolated from volcanic ash.</title>
        <authorList>
            <person name="Lee S.D."/>
            <person name="Yang H."/>
            <person name="Kim I.S."/>
        </authorList>
    </citation>
    <scope>NUCLEOTIDE SEQUENCE [LARGE SCALE GENOMIC DNA]</scope>
    <source>
        <strain evidence="6 7">DLS-62</strain>
    </source>
</reference>
<dbReference type="CDD" id="cd01120">
    <property type="entry name" value="RecA-like_superfamily"/>
    <property type="match status" value="1"/>
</dbReference>
<dbReference type="PRINTS" id="PR00819">
    <property type="entry name" value="CBXCFQXSUPER"/>
</dbReference>
<feature type="compositionally biased region" description="Basic and acidic residues" evidence="4">
    <location>
        <begin position="369"/>
        <end position="387"/>
    </location>
</feature>
<dbReference type="Pfam" id="PF00004">
    <property type="entry name" value="AAA"/>
    <property type="match status" value="2"/>
</dbReference>
<dbReference type="Pfam" id="PF17866">
    <property type="entry name" value="AAA_lid_6"/>
    <property type="match status" value="2"/>
</dbReference>
<dbReference type="CDD" id="cd00009">
    <property type="entry name" value="AAA"/>
    <property type="match status" value="1"/>
</dbReference>
<evidence type="ECO:0000256" key="1">
    <source>
        <dbReference type="ARBA" id="ARBA00010378"/>
    </source>
</evidence>
<dbReference type="EMBL" id="JAXCEI010000003">
    <property type="protein sequence ID" value="MFA1538915.1"/>
    <property type="molecule type" value="Genomic_DNA"/>
</dbReference>
<dbReference type="Proteomes" id="UP001569963">
    <property type="component" value="Unassembled WGS sequence"/>
</dbReference>
<dbReference type="InterPro" id="IPR050773">
    <property type="entry name" value="CbxX/CfxQ_RuBisCO_ESX"/>
</dbReference>
<organism evidence="6 7">
    <name type="scientific">Actinomadura monticuli</name>
    <dbReference type="NCBI Taxonomy" id="3097367"/>
    <lineage>
        <taxon>Bacteria</taxon>
        <taxon>Bacillati</taxon>
        <taxon>Actinomycetota</taxon>
        <taxon>Actinomycetes</taxon>
        <taxon>Streptosporangiales</taxon>
        <taxon>Thermomonosporaceae</taxon>
        <taxon>Actinomadura</taxon>
    </lineage>
</organism>
<dbReference type="InterPro" id="IPR041627">
    <property type="entry name" value="AAA_lid_6"/>
</dbReference>
<evidence type="ECO:0000259" key="5">
    <source>
        <dbReference type="SMART" id="SM00382"/>
    </source>
</evidence>
<dbReference type="Gene3D" id="1.10.8.60">
    <property type="match status" value="2"/>
</dbReference>
<keyword evidence="7" id="KW-1185">Reference proteome</keyword>
<evidence type="ECO:0000256" key="4">
    <source>
        <dbReference type="SAM" id="MobiDB-lite"/>
    </source>
</evidence>
<dbReference type="PANTHER" id="PTHR43392:SF2">
    <property type="entry name" value="AAA-TYPE ATPASE FAMILY PROTEIN _ ANKYRIN REPEAT FAMILY PROTEIN"/>
    <property type="match status" value="1"/>
</dbReference>
<dbReference type="InterPro" id="IPR000641">
    <property type="entry name" value="CbxX/CfxQ"/>
</dbReference>
<dbReference type="InterPro" id="IPR027417">
    <property type="entry name" value="P-loop_NTPase"/>
</dbReference>
<feature type="domain" description="AAA+ ATPase" evidence="5">
    <location>
        <begin position="949"/>
        <end position="1089"/>
    </location>
</feature>
<evidence type="ECO:0000256" key="2">
    <source>
        <dbReference type="ARBA" id="ARBA00022741"/>
    </source>
</evidence>
<evidence type="ECO:0000313" key="6">
    <source>
        <dbReference type="EMBL" id="MFA1538915.1"/>
    </source>
</evidence>
<dbReference type="RefSeq" id="WP_371948483.1">
    <property type="nucleotide sequence ID" value="NZ_JAXCEI010000003.1"/>
</dbReference>
<dbReference type="InterPro" id="IPR003593">
    <property type="entry name" value="AAA+_ATPase"/>
</dbReference>
<evidence type="ECO:0000256" key="3">
    <source>
        <dbReference type="ARBA" id="ARBA00022840"/>
    </source>
</evidence>
<accession>A0ABV4Q927</accession>
<dbReference type="SUPFAM" id="SSF52540">
    <property type="entry name" value="P-loop containing nucleoside triphosphate hydrolases"/>
    <property type="match status" value="3"/>
</dbReference>
<name>A0ABV4Q927_9ACTN</name>